<name>A0A450SXW0_9GAMM</name>
<sequence>MGQWNKQPDRESSIDDRWISLGPDLAFLPGPGFPSLVFPCISLRTQMIIYYLGVLEQTFTRRPRQNIER</sequence>
<evidence type="ECO:0000256" key="1">
    <source>
        <dbReference type="SAM" id="Phobius"/>
    </source>
</evidence>
<keyword evidence="1" id="KW-0812">Transmembrane</keyword>
<dbReference type="AlphaFoldDB" id="A0A450SXW0"/>
<reference evidence="2" key="1">
    <citation type="submission" date="2019-02" db="EMBL/GenBank/DDBJ databases">
        <authorList>
            <person name="Gruber-Vodicka R. H."/>
            <person name="Seah K. B. B."/>
        </authorList>
    </citation>
    <scope>NUCLEOTIDE SEQUENCE</scope>
    <source>
        <strain evidence="2">BECK_BZ106</strain>
    </source>
</reference>
<feature type="transmembrane region" description="Helical" evidence="1">
    <location>
        <begin position="36"/>
        <end position="55"/>
    </location>
</feature>
<keyword evidence="1" id="KW-1133">Transmembrane helix</keyword>
<gene>
    <name evidence="2" type="ORF">BECKFW1821B_GA0114236_104317</name>
</gene>
<evidence type="ECO:0000313" key="2">
    <source>
        <dbReference type="EMBL" id="VFJ58744.1"/>
    </source>
</evidence>
<protein>
    <submittedName>
        <fullName evidence="2">Uncharacterized protein</fullName>
    </submittedName>
</protein>
<accession>A0A450SXW0</accession>
<proteinExistence type="predicted"/>
<keyword evidence="1" id="KW-0472">Membrane</keyword>
<organism evidence="2">
    <name type="scientific">Candidatus Kentrum sp. FW</name>
    <dbReference type="NCBI Taxonomy" id="2126338"/>
    <lineage>
        <taxon>Bacteria</taxon>
        <taxon>Pseudomonadati</taxon>
        <taxon>Pseudomonadota</taxon>
        <taxon>Gammaproteobacteria</taxon>
        <taxon>Candidatus Kentrum</taxon>
    </lineage>
</organism>
<dbReference type="EMBL" id="CAADFD010000043">
    <property type="protein sequence ID" value="VFJ58744.1"/>
    <property type="molecule type" value="Genomic_DNA"/>
</dbReference>